<dbReference type="GO" id="GO:0016779">
    <property type="term" value="F:nucleotidyltransferase activity"/>
    <property type="evidence" value="ECO:0007669"/>
    <property type="project" value="UniProtKB-KW"/>
</dbReference>
<dbReference type="InterPro" id="IPR004821">
    <property type="entry name" value="Cyt_trans-like"/>
</dbReference>
<keyword evidence="2" id="KW-0548">Nucleotidyltransferase</keyword>
<protein>
    <recommendedName>
        <fullName evidence="3">Cytidyltransferase-like domain-containing protein</fullName>
    </recommendedName>
</protein>
<evidence type="ECO:0000256" key="1">
    <source>
        <dbReference type="ARBA" id="ARBA00022679"/>
    </source>
</evidence>
<keyword evidence="1" id="KW-0808">Transferase</keyword>
<evidence type="ECO:0000313" key="5">
    <source>
        <dbReference type="Proteomes" id="UP000176854"/>
    </source>
</evidence>
<feature type="domain" description="Cytidyltransferase-like" evidence="3">
    <location>
        <begin position="44"/>
        <end position="119"/>
    </location>
</feature>
<dbReference type="Gene3D" id="3.40.50.620">
    <property type="entry name" value="HUPs"/>
    <property type="match status" value="1"/>
</dbReference>
<dbReference type="Pfam" id="PF01467">
    <property type="entry name" value="CTP_transf_like"/>
    <property type="match status" value="1"/>
</dbReference>
<dbReference type="STRING" id="1798373.A2154_00655"/>
<dbReference type="PANTHER" id="PTHR43793:SF1">
    <property type="entry name" value="FAD SYNTHASE"/>
    <property type="match status" value="1"/>
</dbReference>
<dbReference type="InterPro" id="IPR014729">
    <property type="entry name" value="Rossmann-like_a/b/a_fold"/>
</dbReference>
<sequence>MLLVKHQIQTKFYQCNNLTIESKYMNRKITITKQNKPDGHRVVLVGGCFDVLHYGHISFLKSAKQLGDTLIVALESDANVNKMKGSQRPVHNQMQRRQMLAALSMVDQIIPLPVMNSDSDYRKLVLSIKPHIIATTQGDPMIQKKQQHAASVGAKLKIIPKVRTPSTSQLAKLIGLE</sequence>
<dbReference type="EMBL" id="MFJC01000060">
    <property type="protein sequence ID" value="OGG08602.1"/>
    <property type="molecule type" value="Genomic_DNA"/>
</dbReference>
<dbReference type="Proteomes" id="UP000176854">
    <property type="component" value="Unassembled WGS sequence"/>
</dbReference>
<evidence type="ECO:0000256" key="2">
    <source>
        <dbReference type="ARBA" id="ARBA00022695"/>
    </source>
</evidence>
<accession>A0A1F5Z911</accession>
<dbReference type="AlphaFoldDB" id="A0A1F5Z911"/>
<gene>
    <name evidence="4" type="ORF">A2154_00655</name>
</gene>
<dbReference type="NCBIfam" id="TIGR00125">
    <property type="entry name" value="cyt_tran_rel"/>
    <property type="match status" value="1"/>
</dbReference>
<evidence type="ECO:0000259" key="3">
    <source>
        <dbReference type="Pfam" id="PF01467"/>
    </source>
</evidence>
<dbReference type="PANTHER" id="PTHR43793">
    <property type="entry name" value="FAD SYNTHASE"/>
    <property type="match status" value="1"/>
</dbReference>
<name>A0A1F5Z911_9BACT</name>
<reference evidence="4 5" key="1">
    <citation type="journal article" date="2016" name="Nat. Commun.">
        <title>Thousands of microbial genomes shed light on interconnected biogeochemical processes in an aquifer system.</title>
        <authorList>
            <person name="Anantharaman K."/>
            <person name="Brown C.T."/>
            <person name="Hug L.A."/>
            <person name="Sharon I."/>
            <person name="Castelle C.J."/>
            <person name="Probst A.J."/>
            <person name="Thomas B.C."/>
            <person name="Singh A."/>
            <person name="Wilkins M.J."/>
            <person name="Karaoz U."/>
            <person name="Brodie E.L."/>
            <person name="Williams K.H."/>
            <person name="Hubbard S.S."/>
            <person name="Banfield J.F."/>
        </authorList>
    </citation>
    <scope>NUCLEOTIDE SEQUENCE [LARGE SCALE GENOMIC DNA]</scope>
</reference>
<dbReference type="InterPro" id="IPR050385">
    <property type="entry name" value="Archaeal_FAD_synthase"/>
</dbReference>
<proteinExistence type="predicted"/>
<comment type="caution">
    <text evidence="4">The sequence shown here is derived from an EMBL/GenBank/DDBJ whole genome shotgun (WGS) entry which is preliminary data.</text>
</comment>
<organism evidence="4 5">
    <name type="scientific">Candidatus Gottesmanbacteria bacterium RBG_16_43_7</name>
    <dbReference type="NCBI Taxonomy" id="1798373"/>
    <lineage>
        <taxon>Bacteria</taxon>
        <taxon>Candidatus Gottesmaniibacteriota</taxon>
    </lineage>
</organism>
<evidence type="ECO:0000313" key="4">
    <source>
        <dbReference type="EMBL" id="OGG08602.1"/>
    </source>
</evidence>
<dbReference type="SUPFAM" id="SSF52374">
    <property type="entry name" value="Nucleotidylyl transferase"/>
    <property type="match status" value="1"/>
</dbReference>